<protein>
    <submittedName>
        <fullName evidence="1">Uncharacterized protein</fullName>
    </submittedName>
</protein>
<accession>A0A4Y2GHP2</accession>
<name>A0A4Y2GHP2_ARAVE</name>
<dbReference type="Proteomes" id="UP000499080">
    <property type="component" value="Unassembled WGS sequence"/>
</dbReference>
<evidence type="ECO:0000313" key="1">
    <source>
        <dbReference type="EMBL" id="GBM52255.1"/>
    </source>
</evidence>
<keyword evidence="2" id="KW-1185">Reference proteome</keyword>
<proteinExistence type="predicted"/>
<sequence>MTPHVFKFVLEDRLLHEADTVSSLLSFPNRNIYLLLTMPTPYEKEIERLRKLLAEDEIMHLKMKTMHLRMLQKRIFEIMKVSANLIQNRKEILEMKK</sequence>
<organism evidence="1 2">
    <name type="scientific">Araneus ventricosus</name>
    <name type="common">Orbweaver spider</name>
    <name type="synonym">Epeira ventricosa</name>
    <dbReference type="NCBI Taxonomy" id="182803"/>
    <lineage>
        <taxon>Eukaryota</taxon>
        <taxon>Metazoa</taxon>
        <taxon>Ecdysozoa</taxon>
        <taxon>Arthropoda</taxon>
        <taxon>Chelicerata</taxon>
        <taxon>Arachnida</taxon>
        <taxon>Araneae</taxon>
        <taxon>Araneomorphae</taxon>
        <taxon>Entelegynae</taxon>
        <taxon>Araneoidea</taxon>
        <taxon>Araneidae</taxon>
        <taxon>Araneus</taxon>
    </lineage>
</organism>
<evidence type="ECO:0000313" key="2">
    <source>
        <dbReference type="Proteomes" id="UP000499080"/>
    </source>
</evidence>
<dbReference type="EMBL" id="BGPR01001371">
    <property type="protein sequence ID" value="GBM52255.1"/>
    <property type="molecule type" value="Genomic_DNA"/>
</dbReference>
<comment type="caution">
    <text evidence="1">The sequence shown here is derived from an EMBL/GenBank/DDBJ whole genome shotgun (WGS) entry which is preliminary data.</text>
</comment>
<dbReference type="AlphaFoldDB" id="A0A4Y2GHP2"/>
<gene>
    <name evidence="1" type="ORF">AVEN_39769_1</name>
</gene>
<reference evidence="1 2" key="1">
    <citation type="journal article" date="2019" name="Sci. Rep.">
        <title>Orb-weaving spider Araneus ventricosus genome elucidates the spidroin gene catalogue.</title>
        <authorList>
            <person name="Kono N."/>
            <person name="Nakamura H."/>
            <person name="Ohtoshi R."/>
            <person name="Moran D.A.P."/>
            <person name="Shinohara A."/>
            <person name="Yoshida Y."/>
            <person name="Fujiwara M."/>
            <person name="Mori M."/>
            <person name="Tomita M."/>
            <person name="Arakawa K."/>
        </authorList>
    </citation>
    <scope>NUCLEOTIDE SEQUENCE [LARGE SCALE GENOMIC DNA]</scope>
</reference>